<dbReference type="AlphaFoldDB" id="A0A6J6JDN4"/>
<reference evidence="1" key="1">
    <citation type="submission" date="2020-05" db="EMBL/GenBank/DDBJ databases">
        <authorList>
            <person name="Chiriac C."/>
            <person name="Salcher M."/>
            <person name="Ghai R."/>
            <person name="Kavagutti S V."/>
        </authorList>
    </citation>
    <scope>NUCLEOTIDE SEQUENCE</scope>
</reference>
<gene>
    <name evidence="1" type="ORF">UFOPK2086_00564</name>
</gene>
<organism evidence="1">
    <name type="scientific">freshwater metagenome</name>
    <dbReference type="NCBI Taxonomy" id="449393"/>
    <lineage>
        <taxon>unclassified sequences</taxon>
        <taxon>metagenomes</taxon>
        <taxon>ecological metagenomes</taxon>
    </lineage>
</organism>
<name>A0A6J6JDN4_9ZZZZ</name>
<proteinExistence type="predicted"/>
<protein>
    <submittedName>
        <fullName evidence="1">Unannotated protein</fullName>
    </submittedName>
</protein>
<accession>A0A6J6JDN4</accession>
<dbReference type="EMBL" id="CAEZVQ010000056">
    <property type="protein sequence ID" value="CAB4634768.1"/>
    <property type="molecule type" value="Genomic_DNA"/>
</dbReference>
<sequence length="84" mass="8990">MGDFHLPFDITSLASFVNQQTNNCSTKISGQGEDTIKATAGFFTIFQVGGVENAATTGVQKSCFHDFRFGGVENQRHAGLASET</sequence>
<evidence type="ECO:0000313" key="1">
    <source>
        <dbReference type="EMBL" id="CAB4634768.1"/>
    </source>
</evidence>